<protein>
    <recommendedName>
        <fullName evidence="1">Immunity protein 35 domain-containing protein</fullName>
    </recommendedName>
</protein>
<keyword evidence="3" id="KW-1185">Reference proteome</keyword>
<evidence type="ECO:0000313" key="3">
    <source>
        <dbReference type="Proteomes" id="UP000461730"/>
    </source>
</evidence>
<name>A0A7K1U0S5_9BACT</name>
<evidence type="ECO:0000259" key="1">
    <source>
        <dbReference type="Pfam" id="PF15567"/>
    </source>
</evidence>
<organism evidence="2 3">
    <name type="scientific">Chitinophaga tropicalis</name>
    <dbReference type="NCBI Taxonomy" id="2683588"/>
    <lineage>
        <taxon>Bacteria</taxon>
        <taxon>Pseudomonadati</taxon>
        <taxon>Bacteroidota</taxon>
        <taxon>Chitinophagia</taxon>
        <taxon>Chitinophagales</taxon>
        <taxon>Chitinophagaceae</taxon>
        <taxon>Chitinophaga</taxon>
    </lineage>
</organism>
<sequence>MVTYQEALGIIKKYLNIDQDASFFIMEDKTVEFEYGWVFFYQTTDYIEINGVKVGLGGNAPYIVDKRDGSVHVTGTAYPHQKYINDYIEKVKHLGE</sequence>
<evidence type="ECO:0000313" key="2">
    <source>
        <dbReference type="EMBL" id="MVT07974.1"/>
    </source>
</evidence>
<dbReference type="InterPro" id="IPR029082">
    <property type="entry name" value="Imm35"/>
</dbReference>
<feature type="domain" description="Immunity protein 35" evidence="1">
    <location>
        <begin position="6"/>
        <end position="81"/>
    </location>
</feature>
<dbReference type="Proteomes" id="UP000461730">
    <property type="component" value="Unassembled WGS sequence"/>
</dbReference>
<dbReference type="RefSeq" id="WP_157305395.1">
    <property type="nucleotide sequence ID" value="NZ_WRXN01000002.1"/>
</dbReference>
<gene>
    <name evidence="2" type="ORF">GO493_06850</name>
</gene>
<dbReference type="EMBL" id="WRXN01000002">
    <property type="protein sequence ID" value="MVT07974.1"/>
    <property type="molecule type" value="Genomic_DNA"/>
</dbReference>
<proteinExistence type="predicted"/>
<reference evidence="2 3" key="1">
    <citation type="submission" date="2019-12" db="EMBL/GenBank/DDBJ databases">
        <title>Chitinophaga sp. strain ysch24 (GDMCC 1.1355), whole genome shotgun sequence.</title>
        <authorList>
            <person name="Zhang X."/>
        </authorList>
    </citation>
    <scope>NUCLEOTIDE SEQUENCE [LARGE SCALE GENOMIC DNA]</scope>
    <source>
        <strain evidence="3">ysch24</strain>
    </source>
</reference>
<comment type="caution">
    <text evidence="2">The sequence shown here is derived from an EMBL/GenBank/DDBJ whole genome shotgun (WGS) entry which is preliminary data.</text>
</comment>
<accession>A0A7K1U0S5</accession>
<dbReference type="Pfam" id="PF15567">
    <property type="entry name" value="Imm35"/>
    <property type="match status" value="1"/>
</dbReference>
<dbReference type="AlphaFoldDB" id="A0A7K1U0S5"/>